<dbReference type="InterPro" id="IPR014746">
    <property type="entry name" value="Gln_synth/guanido_kin_cat_dom"/>
</dbReference>
<accession>X1AIT6</accession>
<keyword evidence="4" id="KW-0067">ATP-binding</keyword>
<evidence type="ECO:0000259" key="9">
    <source>
        <dbReference type="Pfam" id="PF02934"/>
    </source>
</evidence>
<comment type="catalytic activity">
    <reaction evidence="8">
        <text>L-glutamyl-tRNA(Gln) + L-glutamine + ATP + H2O = L-glutaminyl-tRNA(Gln) + L-glutamate + ADP + phosphate + H(+)</text>
        <dbReference type="Rhea" id="RHEA:17521"/>
        <dbReference type="Rhea" id="RHEA-COMP:9681"/>
        <dbReference type="Rhea" id="RHEA-COMP:9684"/>
        <dbReference type="ChEBI" id="CHEBI:15377"/>
        <dbReference type="ChEBI" id="CHEBI:15378"/>
        <dbReference type="ChEBI" id="CHEBI:29985"/>
        <dbReference type="ChEBI" id="CHEBI:30616"/>
        <dbReference type="ChEBI" id="CHEBI:43474"/>
        <dbReference type="ChEBI" id="CHEBI:58359"/>
        <dbReference type="ChEBI" id="CHEBI:78520"/>
        <dbReference type="ChEBI" id="CHEBI:78521"/>
        <dbReference type="ChEBI" id="CHEBI:456216"/>
    </reaction>
</comment>
<evidence type="ECO:0000256" key="7">
    <source>
        <dbReference type="ARBA" id="ARBA00047380"/>
    </source>
</evidence>
<comment type="function">
    <text evidence="6">Allows the formation of correctly charged Asn-tRNA(Asn) or Gln-tRNA(Gln) through the transamidation of misacylated Asp-tRNA(Asn) or Glu-tRNA(Gln) in organisms which lack either or both of asparaginyl-tRNA or glutaminyl-tRNA synthetases. The reaction takes place in the presence of glutamine and ATP through an activated phospho-Asp-tRNA(Asn) or phospho-Glu-tRNA(Gln).</text>
</comment>
<evidence type="ECO:0000256" key="6">
    <source>
        <dbReference type="ARBA" id="ARBA00024799"/>
    </source>
</evidence>
<evidence type="ECO:0000256" key="5">
    <source>
        <dbReference type="ARBA" id="ARBA00022917"/>
    </source>
</evidence>
<dbReference type="GO" id="GO:0050567">
    <property type="term" value="F:glutaminyl-tRNA synthase (glutamine-hydrolyzing) activity"/>
    <property type="evidence" value="ECO:0007669"/>
    <property type="project" value="TreeGrafter"/>
</dbReference>
<feature type="domain" description="Aspartyl/Glutamyl-tRNA(Gln) amidotransferase subunit B/E catalytic" evidence="9">
    <location>
        <begin position="1"/>
        <end position="218"/>
    </location>
</feature>
<keyword evidence="5" id="KW-0648">Protein biosynthesis</keyword>
<dbReference type="Gene3D" id="1.10.150.380">
    <property type="entry name" value="GatB domain, N-terminal subdomain"/>
    <property type="match status" value="1"/>
</dbReference>
<evidence type="ECO:0000256" key="8">
    <source>
        <dbReference type="ARBA" id="ARBA00047913"/>
    </source>
</evidence>
<dbReference type="InterPro" id="IPR017959">
    <property type="entry name" value="Asn/Gln-tRNA_amidoTrfase_suB/E"/>
</dbReference>
<keyword evidence="2" id="KW-0436">Ligase</keyword>
<dbReference type="InterPro" id="IPR042114">
    <property type="entry name" value="GatB_C_1"/>
</dbReference>
<dbReference type="PROSITE" id="PS01234">
    <property type="entry name" value="GATB"/>
    <property type="match status" value="1"/>
</dbReference>
<dbReference type="Pfam" id="PF02934">
    <property type="entry name" value="GatB_N"/>
    <property type="match status" value="1"/>
</dbReference>
<proteinExistence type="predicted"/>
<dbReference type="SUPFAM" id="SSF89095">
    <property type="entry name" value="GatB/YqeY motif"/>
    <property type="match status" value="1"/>
</dbReference>
<feature type="non-terminal residue" evidence="10">
    <location>
        <position position="1"/>
    </location>
</feature>
<protein>
    <recommendedName>
        <fullName evidence="9">Aspartyl/Glutamyl-tRNA(Gln) amidotransferase subunit B/E catalytic domain-containing protein</fullName>
    </recommendedName>
</protein>
<dbReference type="GO" id="GO:0006412">
    <property type="term" value="P:translation"/>
    <property type="evidence" value="ECO:0007669"/>
    <property type="project" value="UniProtKB-KW"/>
</dbReference>
<dbReference type="InterPro" id="IPR017958">
    <property type="entry name" value="Gln-tRNA_amidoTrfase_suB_CS"/>
</dbReference>
<name>X1AIT6_9ZZZZ</name>
<dbReference type="PANTHER" id="PTHR11659:SF0">
    <property type="entry name" value="GLUTAMYL-TRNA(GLN) AMIDOTRANSFERASE SUBUNIT B, MITOCHONDRIAL"/>
    <property type="match status" value="1"/>
</dbReference>
<dbReference type="EMBL" id="BART01019153">
    <property type="protein sequence ID" value="GAG82560.1"/>
    <property type="molecule type" value="Genomic_DNA"/>
</dbReference>
<sequence>VQHQSAFDQKVYYYPDLPKGFQLSQFHKPLARNGRLDIAGESGLSKRVRIREIHMEEDVAKLIHETEARKRVSLVDFNRAGAPLAEIVTEPDLRSSQDAVEFIRALRRQIRYIDSSECSMEKGTLRVDANISLRAPGSSKLNTKVEVKNMNSTRSLGDAIGYEITRQALLLKAGKPIVLHTRLWDPEKCVTEAMRGKFEGPCVPDPSVAQIVITDEWLKKMRSRLPEMPGRKVERFIKQHGLTYKQALLMCLERDLSEYFEAVIQQAYRPVPPCIGSHRSFFLL</sequence>
<comment type="catalytic activity">
    <reaction evidence="7">
        <text>L-aspartyl-tRNA(Asn) + L-glutamine + ATP + H2O = L-asparaginyl-tRNA(Asn) + L-glutamate + ADP + phosphate + 2 H(+)</text>
        <dbReference type="Rhea" id="RHEA:14513"/>
        <dbReference type="Rhea" id="RHEA-COMP:9674"/>
        <dbReference type="Rhea" id="RHEA-COMP:9677"/>
        <dbReference type="ChEBI" id="CHEBI:15377"/>
        <dbReference type="ChEBI" id="CHEBI:15378"/>
        <dbReference type="ChEBI" id="CHEBI:29985"/>
        <dbReference type="ChEBI" id="CHEBI:30616"/>
        <dbReference type="ChEBI" id="CHEBI:43474"/>
        <dbReference type="ChEBI" id="CHEBI:58359"/>
        <dbReference type="ChEBI" id="CHEBI:78515"/>
        <dbReference type="ChEBI" id="CHEBI:78516"/>
        <dbReference type="ChEBI" id="CHEBI:456216"/>
    </reaction>
</comment>
<dbReference type="GO" id="GO:0070681">
    <property type="term" value="P:glutaminyl-tRNAGln biosynthesis via transamidation"/>
    <property type="evidence" value="ECO:0007669"/>
    <property type="project" value="TreeGrafter"/>
</dbReference>
<gene>
    <name evidence="10" type="ORF">S01H4_35927</name>
</gene>
<comment type="caution">
    <text evidence="10">The sequence shown here is derived from an EMBL/GenBank/DDBJ whole genome shotgun (WGS) entry which is preliminary data.</text>
</comment>
<evidence type="ECO:0000256" key="1">
    <source>
        <dbReference type="ARBA" id="ARBA00011123"/>
    </source>
</evidence>
<keyword evidence="3" id="KW-0547">Nucleotide-binding</keyword>
<dbReference type="InterPro" id="IPR003789">
    <property type="entry name" value="Asn/Gln_tRNA_amidoTrase-B-like"/>
</dbReference>
<dbReference type="InterPro" id="IPR006075">
    <property type="entry name" value="Asn/Gln-tRNA_Trfase_suB/E_cat"/>
</dbReference>
<reference evidence="10" key="1">
    <citation type="journal article" date="2014" name="Front. Microbiol.">
        <title>High frequency of phylogenetically diverse reductive dehalogenase-homologous genes in deep subseafloor sedimentary metagenomes.</title>
        <authorList>
            <person name="Kawai M."/>
            <person name="Futagami T."/>
            <person name="Toyoda A."/>
            <person name="Takaki Y."/>
            <person name="Nishi S."/>
            <person name="Hori S."/>
            <person name="Arai W."/>
            <person name="Tsubouchi T."/>
            <person name="Morono Y."/>
            <person name="Uchiyama I."/>
            <person name="Ito T."/>
            <person name="Fujiyama A."/>
            <person name="Inagaki F."/>
            <person name="Takami H."/>
        </authorList>
    </citation>
    <scope>NUCLEOTIDE SEQUENCE</scope>
    <source>
        <strain evidence="10">Expedition CK06-06</strain>
    </source>
</reference>
<organism evidence="10">
    <name type="scientific">marine sediment metagenome</name>
    <dbReference type="NCBI Taxonomy" id="412755"/>
    <lineage>
        <taxon>unclassified sequences</taxon>
        <taxon>metagenomes</taxon>
        <taxon>ecological metagenomes</taxon>
    </lineage>
</organism>
<evidence type="ECO:0000256" key="3">
    <source>
        <dbReference type="ARBA" id="ARBA00022741"/>
    </source>
</evidence>
<comment type="subunit">
    <text evidence="1">Heterotrimer of A, B and C subunits.</text>
</comment>
<dbReference type="AlphaFoldDB" id="X1AIT6"/>
<evidence type="ECO:0000256" key="4">
    <source>
        <dbReference type="ARBA" id="ARBA00022840"/>
    </source>
</evidence>
<evidence type="ECO:0000313" key="10">
    <source>
        <dbReference type="EMBL" id="GAG82560.1"/>
    </source>
</evidence>
<dbReference type="GO" id="GO:0005524">
    <property type="term" value="F:ATP binding"/>
    <property type="evidence" value="ECO:0007669"/>
    <property type="project" value="UniProtKB-KW"/>
</dbReference>
<evidence type="ECO:0000256" key="2">
    <source>
        <dbReference type="ARBA" id="ARBA00022598"/>
    </source>
</evidence>
<dbReference type="SUPFAM" id="SSF55931">
    <property type="entry name" value="Glutamine synthetase/guanido kinase"/>
    <property type="match status" value="1"/>
</dbReference>
<dbReference type="PANTHER" id="PTHR11659">
    <property type="entry name" value="GLUTAMYL-TRNA GLN AMIDOTRANSFERASE SUBUNIT B MITOCHONDRIAL AND PROKARYOTIC PET112-RELATED"/>
    <property type="match status" value="1"/>
</dbReference>